<dbReference type="Pfam" id="PF15456">
    <property type="entry name" value="Uds1"/>
    <property type="match status" value="1"/>
</dbReference>
<accession>A0A6G1G6W5</accession>
<evidence type="ECO:0000313" key="6">
    <source>
        <dbReference type="Proteomes" id="UP000504638"/>
    </source>
</evidence>
<reference evidence="7" key="3">
    <citation type="submission" date="2025-04" db="UniProtKB">
        <authorList>
            <consortium name="RefSeq"/>
        </authorList>
    </citation>
    <scope>IDENTIFICATION</scope>
    <source>
        <strain evidence="7">CBS 781.70</strain>
    </source>
</reference>
<dbReference type="OrthoDB" id="5569911at2759"/>
<reference evidence="7" key="2">
    <citation type="submission" date="2020-04" db="EMBL/GenBank/DDBJ databases">
        <authorList>
            <consortium name="NCBI Genome Project"/>
        </authorList>
    </citation>
    <scope>NUCLEOTIDE SEQUENCE</scope>
    <source>
        <strain evidence="7">CBS 781.70</strain>
    </source>
</reference>
<evidence type="ECO:0000256" key="2">
    <source>
        <dbReference type="SAM" id="MobiDB-lite"/>
    </source>
</evidence>
<keyword evidence="6" id="KW-1185">Reference proteome</keyword>
<dbReference type="EMBL" id="ML975154">
    <property type="protein sequence ID" value="KAF1813676.1"/>
    <property type="molecule type" value="Genomic_DNA"/>
</dbReference>
<dbReference type="InterPro" id="IPR029191">
    <property type="entry name" value="Uds1"/>
</dbReference>
<feature type="compositionally biased region" description="Basic and acidic residues" evidence="2">
    <location>
        <begin position="351"/>
        <end position="364"/>
    </location>
</feature>
<feature type="region of interest" description="Disordered" evidence="2">
    <location>
        <begin position="173"/>
        <end position="196"/>
    </location>
</feature>
<feature type="compositionally biased region" description="Polar residues" evidence="2">
    <location>
        <begin position="423"/>
        <end position="441"/>
    </location>
</feature>
<dbReference type="GeneID" id="54421726"/>
<evidence type="ECO:0008006" key="8">
    <source>
        <dbReference type="Google" id="ProtNLM"/>
    </source>
</evidence>
<evidence type="ECO:0000259" key="4">
    <source>
        <dbReference type="Pfam" id="PF25078"/>
    </source>
</evidence>
<dbReference type="AlphaFoldDB" id="A0A6G1G6W5"/>
<feature type="region of interest" description="Disordered" evidence="2">
    <location>
        <begin position="410"/>
        <end position="448"/>
    </location>
</feature>
<feature type="compositionally biased region" description="Low complexity" evidence="2">
    <location>
        <begin position="10"/>
        <end position="32"/>
    </location>
</feature>
<proteinExistence type="predicted"/>
<feature type="domain" description="Up-regulated during septation protein 1" evidence="3">
    <location>
        <begin position="56"/>
        <end position="170"/>
    </location>
</feature>
<dbReference type="InterPro" id="IPR056703">
    <property type="entry name" value="DUF7801"/>
</dbReference>
<reference evidence="5 7" key="1">
    <citation type="submission" date="2020-01" db="EMBL/GenBank/DDBJ databases">
        <authorList>
            <consortium name="DOE Joint Genome Institute"/>
            <person name="Haridas S."/>
            <person name="Albert R."/>
            <person name="Binder M."/>
            <person name="Bloem J."/>
            <person name="Labutti K."/>
            <person name="Salamov A."/>
            <person name="Andreopoulos B."/>
            <person name="Baker S.E."/>
            <person name="Barry K."/>
            <person name="Bills G."/>
            <person name="Bluhm B.H."/>
            <person name="Cannon C."/>
            <person name="Castanera R."/>
            <person name="Culley D.E."/>
            <person name="Daum C."/>
            <person name="Ezra D."/>
            <person name="Gonzalez J.B."/>
            <person name="Henrissat B."/>
            <person name="Kuo A."/>
            <person name="Liang C."/>
            <person name="Lipzen A."/>
            <person name="Lutzoni F."/>
            <person name="Magnuson J."/>
            <person name="Mondo S."/>
            <person name="Nolan M."/>
            <person name="Ohm R."/>
            <person name="Pangilinan J."/>
            <person name="Park H.-J."/>
            <person name="Ramirez L."/>
            <person name="Alfaro M."/>
            <person name="Sun H."/>
            <person name="Tritt A."/>
            <person name="Yoshinaga Y."/>
            <person name="Zwiers L.-H."/>
            <person name="Turgeon B.G."/>
            <person name="Goodwin S.B."/>
            <person name="Spatafora J.W."/>
            <person name="Crous P.W."/>
            <person name="Grigoriev I.V."/>
        </authorList>
    </citation>
    <scope>NUCLEOTIDE SEQUENCE</scope>
    <source>
        <strain evidence="5 7">CBS 781.70</strain>
    </source>
</reference>
<keyword evidence="1" id="KW-0175">Coiled coil</keyword>
<feature type="region of interest" description="Disordered" evidence="2">
    <location>
        <begin position="1"/>
        <end position="51"/>
    </location>
</feature>
<dbReference type="Pfam" id="PF25078">
    <property type="entry name" value="DUF7801"/>
    <property type="match status" value="2"/>
</dbReference>
<organism evidence="5">
    <name type="scientific">Eremomyces bilateralis CBS 781.70</name>
    <dbReference type="NCBI Taxonomy" id="1392243"/>
    <lineage>
        <taxon>Eukaryota</taxon>
        <taxon>Fungi</taxon>
        <taxon>Dikarya</taxon>
        <taxon>Ascomycota</taxon>
        <taxon>Pezizomycotina</taxon>
        <taxon>Dothideomycetes</taxon>
        <taxon>Dothideomycetes incertae sedis</taxon>
        <taxon>Eremomycetales</taxon>
        <taxon>Eremomycetaceae</taxon>
        <taxon>Eremomyces</taxon>
    </lineage>
</organism>
<evidence type="ECO:0000259" key="3">
    <source>
        <dbReference type="Pfam" id="PF15456"/>
    </source>
</evidence>
<dbReference type="Proteomes" id="UP000504638">
    <property type="component" value="Unplaced"/>
</dbReference>
<name>A0A6G1G6W5_9PEZI</name>
<feature type="compositionally biased region" description="Basic and acidic residues" evidence="2">
    <location>
        <begin position="180"/>
        <end position="192"/>
    </location>
</feature>
<evidence type="ECO:0000256" key="1">
    <source>
        <dbReference type="SAM" id="Coils"/>
    </source>
</evidence>
<feature type="coiled-coil region" evidence="1">
    <location>
        <begin position="549"/>
        <end position="597"/>
    </location>
</feature>
<feature type="region of interest" description="Disordered" evidence="2">
    <location>
        <begin position="350"/>
        <end position="379"/>
    </location>
</feature>
<feature type="compositionally biased region" description="Acidic residues" evidence="2">
    <location>
        <begin position="367"/>
        <end position="377"/>
    </location>
</feature>
<dbReference type="RefSeq" id="XP_033535307.1">
    <property type="nucleotide sequence ID" value="XM_033681156.1"/>
</dbReference>
<evidence type="ECO:0000313" key="7">
    <source>
        <dbReference type="RefSeq" id="XP_033535307.1"/>
    </source>
</evidence>
<gene>
    <name evidence="5 7" type="ORF">P152DRAFT_472504</name>
</gene>
<dbReference type="Gene3D" id="1.10.287.1490">
    <property type="match status" value="1"/>
</dbReference>
<feature type="coiled-coil region" evidence="1">
    <location>
        <begin position="488"/>
        <end position="522"/>
    </location>
</feature>
<evidence type="ECO:0000313" key="5">
    <source>
        <dbReference type="EMBL" id="KAF1813676.1"/>
    </source>
</evidence>
<protein>
    <recommendedName>
        <fullName evidence="8">Up-regulated during septation protein 1 domain-containing protein</fullName>
    </recommendedName>
</protein>
<feature type="domain" description="DUF7801" evidence="4">
    <location>
        <begin position="541"/>
        <end position="607"/>
    </location>
</feature>
<sequence>MFNMFRSANTLPPTTTLLDTPSPLSPPTSKSLPPLPRPAPNPRDSVQLPPDDPVAVHLLVETALGDSREYEVLSVADVDALKSERELLTARIEGLRRKLALESKVVEAASSFGRMHTNGGSPVEGNDEDEVVAAQRKCEEVARELYLAEGRLVEVQGRLLKHTAGILQMTHAGLKKRTRGRDSTMGREDGRPDSPASIYAYENTRKSMFPDEAFDVRSFYRLPDNLDSLLDPTNLNGDPRWANGSVTPERSEQFLRQTQEIAATTQRLVELNQKMRETLAQNRQEVDAPPPTEDLSQQIDFLEGGLDQLREINQSMHSEKSRNHEQLAQAEKLQVTLEGLWQIIVGEEDEQRQQKNARRERALPNEDISDDESDPVDAEFSLPHFSTKIQWLVTQSTRLKEQQNILQRQIQQQREMKEKSDSEQVTALKQQLDQATSQSESSKAELLSQLEQSRHELTHLQASQASQTDLQTKLDDVLSDLHTAEASLAAKDTESQSMSSEIERLEGEVVRLQTDVTIARAELDGAYGTRAQRAAEVAASHSGEAKQKEAALRTELAETLAEFEELTRATVEAEKEREGLEGQVDGLRDMVGGLERELSEERVKWLGATGGNGGPVEGTSTAVLRNEFRRMMRDTRGEHMKALRAEQEVIRKLEAQIRSLKQGPGKSSLSQVTMAR</sequence>
<feature type="domain" description="DUF7801" evidence="4">
    <location>
        <begin position="490"/>
        <end position="540"/>
    </location>
</feature>